<gene>
    <name evidence="1" type="ORF">CCMSSC00406_0007718</name>
</gene>
<keyword evidence="2" id="KW-1185">Reference proteome</keyword>
<organism evidence="1 2">
    <name type="scientific">Pleurotus cornucopiae</name>
    <name type="common">Cornucopia mushroom</name>
    <dbReference type="NCBI Taxonomy" id="5321"/>
    <lineage>
        <taxon>Eukaryota</taxon>
        <taxon>Fungi</taxon>
        <taxon>Dikarya</taxon>
        <taxon>Basidiomycota</taxon>
        <taxon>Agaricomycotina</taxon>
        <taxon>Agaricomycetes</taxon>
        <taxon>Agaricomycetidae</taxon>
        <taxon>Agaricales</taxon>
        <taxon>Pleurotineae</taxon>
        <taxon>Pleurotaceae</taxon>
        <taxon>Pleurotus</taxon>
    </lineage>
</organism>
<dbReference type="Proteomes" id="UP000824881">
    <property type="component" value="Unassembled WGS sequence"/>
</dbReference>
<dbReference type="EMBL" id="WQMT02000004">
    <property type="protein sequence ID" value="KAG9223856.1"/>
    <property type="molecule type" value="Genomic_DNA"/>
</dbReference>
<sequence>MKPLFGRSVSAKLTKDNDIHPKPKGIVRAFLRRFTQGQPRKLENLSPQPSGSSENYVIVPGRFWEKHNTLGLDIDNYQTCQIFDQVAQLSPSRRIDALIYLRRSDDHRSVDPAVAYARVFLSLGGADWKRKTTFVTTQWGSPTKKAMQMAGRQSILWRASQARVDRFYGEYADAWRIIDRMYNSVRVIALLGASGSGRSTFINTATGRPMPPADPNKPTLEPNTVEVEAIPYELLTRGSEIIFIDTPELQNMDQIQIAKVRAKCPKRRVDGIIYLQNIGDNRIQPIATYEGTFKALAGEDWARKTVGVTSMWPLDDQPEGQFQARHAELARLWKAAGMKEARFSKVTQDEAWQIIDLLLDNPIFRCPL</sequence>
<evidence type="ECO:0000313" key="1">
    <source>
        <dbReference type="EMBL" id="KAG9223856.1"/>
    </source>
</evidence>
<comment type="caution">
    <text evidence="1">The sequence shown here is derived from an EMBL/GenBank/DDBJ whole genome shotgun (WGS) entry which is preliminary data.</text>
</comment>
<protein>
    <submittedName>
        <fullName evidence="1">Uncharacterized protein</fullName>
    </submittedName>
</protein>
<evidence type="ECO:0000313" key="2">
    <source>
        <dbReference type="Proteomes" id="UP000824881"/>
    </source>
</evidence>
<name>A0ACB7J164_PLECO</name>
<accession>A0ACB7J164</accession>
<proteinExistence type="predicted"/>
<reference evidence="1 2" key="1">
    <citation type="journal article" date="2021" name="Appl. Environ. Microbiol.">
        <title>Genetic linkage and physical mapping for an oyster mushroom Pleurotus cornucopiae and QTL analysis for the trait cap color.</title>
        <authorList>
            <person name="Zhang Y."/>
            <person name="Gao W."/>
            <person name="Sonnenberg A."/>
            <person name="Chen Q."/>
            <person name="Zhang J."/>
            <person name="Huang C."/>
        </authorList>
    </citation>
    <scope>NUCLEOTIDE SEQUENCE [LARGE SCALE GENOMIC DNA]</scope>
    <source>
        <strain evidence="1">CCMSSC00406</strain>
    </source>
</reference>